<accession>X0UQQ6</accession>
<sequence>MATIKNTGKQTIYLNSSFRSGGTIQNPMWSLPSSLISNTSDDETLSLSVIDMLIPYQA</sequence>
<comment type="caution">
    <text evidence="1">The sequence shown here is derived from an EMBL/GenBank/DDBJ whole genome shotgun (WGS) entry which is preliminary data.</text>
</comment>
<organism evidence="1">
    <name type="scientific">marine sediment metagenome</name>
    <dbReference type="NCBI Taxonomy" id="412755"/>
    <lineage>
        <taxon>unclassified sequences</taxon>
        <taxon>metagenomes</taxon>
        <taxon>ecological metagenomes</taxon>
    </lineage>
</organism>
<proteinExistence type="predicted"/>
<evidence type="ECO:0000313" key="1">
    <source>
        <dbReference type="EMBL" id="GAG02628.1"/>
    </source>
</evidence>
<gene>
    <name evidence="1" type="ORF">S01H1_32372</name>
</gene>
<feature type="non-terminal residue" evidence="1">
    <location>
        <position position="58"/>
    </location>
</feature>
<protein>
    <submittedName>
        <fullName evidence="1">Uncharacterized protein</fullName>
    </submittedName>
</protein>
<dbReference type="AlphaFoldDB" id="X0UQQ6"/>
<name>X0UQQ6_9ZZZZ</name>
<dbReference type="EMBL" id="BARS01020035">
    <property type="protein sequence ID" value="GAG02628.1"/>
    <property type="molecule type" value="Genomic_DNA"/>
</dbReference>
<reference evidence="1" key="1">
    <citation type="journal article" date="2014" name="Front. Microbiol.">
        <title>High frequency of phylogenetically diverse reductive dehalogenase-homologous genes in deep subseafloor sedimentary metagenomes.</title>
        <authorList>
            <person name="Kawai M."/>
            <person name="Futagami T."/>
            <person name="Toyoda A."/>
            <person name="Takaki Y."/>
            <person name="Nishi S."/>
            <person name="Hori S."/>
            <person name="Arai W."/>
            <person name="Tsubouchi T."/>
            <person name="Morono Y."/>
            <person name="Uchiyama I."/>
            <person name="Ito T."/>
            <person name="Fujiyama A."/>
            <person name="Inagaki F."/>
            <person name="Takami H."/>
        </authorList>
    </citation>
    <scope>NUCLEOTIDE SEQUENCE</scope>
    <source>
        <strain evidence="1">Expedition CK06-06</strain>
    </source>
</reference>